<evidence type="ECO:0000313" key="7">
    <source>
        <dbReference type="Proteomes" id="UP001283361"/>
    </source>
</evidence>
<evidence type="ECO:0000256" key="3">
    <source>
        <dbReference type="ARBA" id="ARBA00023163"/>
    </source>
</evidence>
<dbReference type="Pfam" id="PF07545">
    <property type="entry name" value="Vg_Tdu"/>
    <property type="match status" value="1"/>
</dbReference>
<gene>
    <name evidence="6" type="ORF">RRG08_036353</name>
</gene>
<sequence>MSCVDFMYQFYSPYFPYKTPADDSQKYPSQPLYDTGIPGPGPSNFLEPSHPHTVSHTASHTQHHHSHTAPDKDVLGGDKTGPQPKATHYLASNCVLLTYFQGEAATLVDEHFTRSLGQPSSFTLDKPAPSNKPYVRSVLEYLVRSNSRWTAVVHQC</sequence>
<proteinExistence type="predicted"/>
<comment type="subcellular location">
    <subcellularLocation>
        <location evidence="1">Nucleus</location>
    </subcellularLocation>
</comment>
<dbReference type="PANTHER" id="PTHR15950">
    <property type="entry name" value="TRANSCRIPTION COFACTOR VESTIGIAL-LIKE PROTEIN"/>
    <property type="match status" value="1"/>
</dbReference>
<dbReference type="PANTHER" id="PTHR15950:SF15">
    <property type="entry name" value="PROTEIN VESTIGIAL"/>
    <property type="match status" value="1"/>
</dbReference>
<reference evidence="6" key="1">
    <citation type="journal article" date="2023" name="G3 (Bethesda)">
        <title>A reference genome for the long-term kleptoplast-retaining sea slug Elysia crispata morphotype clarki.</title>
        <authorList>
            <person name="Eastman K.E."/>
            <person name="Pendleton A.L."/>
            <person name="Shaikh M.A."/>
            <person name="Suttiyut T."/>
            <person name="Ogas R."/>
            <person name="Tomko P."/>
            <person name="Gavelis G."/>
            <person name="Widhalm J.R."/>
            <person name="Wisecaver J.H."/>
        </authorList>
    </citation>
    <scope>NUCLEOTIDE SEQUENCE</scope>
    <source>
        <strain evidence="6">ECLA1</strain>
    </source>
</reference>
<dbReference type="GO" id="GO:0005634">
    <property type="term" value="C:nucleus"/>
    <property type="evidence" value="ECO:0007669"/>
    <property type="project" value="UniProtKB-SubCell"/>
</dbReference>
<feature type="region of interest" description="Disordered" evidence="5">
    <location>
        <begin position="22"/>
        <end position="83"/>
    </location>
</feature>
<keyword evidence="2" id="KW-0805">Transcription regulation</keyword>
<organism evidence="6 7">
    <name type="scientific">Elysia crispata</name>
    <name type="common">lettuce slug</name>
    <dbReference type="NCBI Taxonomy" id="231223"/>
    <lineage>
        <taxon>Eukaryota</taxon>
        <taxon>Metazoa</taxon>
        <taxon>Spiralia</taxon>
        <taxon>Lophotrochozoa</taxon>
        <taxon>Mollusca</taxon>
        <taxon>Gastropoda</taxon>
        <taxon>Heterobranchia</taxon>
        <taxon>Euthyneura</taxon>
        <taxon>Panpulmonata</taxon>
        <taxon>Sacoglossa</taxon>
        <taxon>Placobranchoidea</taxon>
        <taxon>Plakobranchidae</taxon>
        <taxon>Elysia</taxon>
    </lineage>
</organism>
<dbReference type="InterPro" id="IPR011520">
    <property type="entry name" value="Vg_fam"/>
</dbReference>
<dbReference type="AlphaFoldDB" id="A0AAE0ZKT7"/>
<evidence type="ECO:0000313" key="6">
    <source>
        <dbReference type="EMBL" id="KAK3770751.1"/>
    </source>
</evidence>
<dbReference type="Proteomes" id="UP001283361">
    <property type="component" value="Unassembled WGS sequence"/>
</dbReference>
<name>A0AAE0ZKT7_9GAST</name>
<keyword evidence="4" id="KW-0539">Nucleus</keyword>
<evidence type="ECO:0008006" key="8">
    <source>
        <dbReference type="Google" id="ProtNLM"/>
    </source>
</evidence>
<protein>
    <recommendedName>
        <fullName evidence="8">Vestigial</fullName>
    </recommendedName>
</protein>
<keyword evidence="7" id="KW-1185">Reference proteome</keyword>
<evidence type="ECO:0000256" key="5">
    <source>
        <dbReference type="SAM" id="MobiDB-lite"/>
    </source>
</evidence>
<dbReference type="EMBL" id="JAWDGP010003786">
    <property type="protein sequence ID" value="KAK3770751.1"/>
    <property type="molecule type" value="Genomic_DNA"/>
</dbReference>
<keyword evidence="3" id="KW-0804">Transcription</keyword>
<accession>A0AAE0ZKT7</accession>
<evidence type="ECO:0000256" key="1">
    <source>
        <dbReference type="ARBA" id="ARBA00004123"/>
    </source>
</evidence>
<evidence type="ECO:0000256" key="2">
    <source>
        <dbReference type="ARBA" id="ARBA00023015"/>
    </source>
</evidence>
<comment type="caution">
    <text evidence="6">The sequence shown here is derived from an EMBL/GenBank/DDBJ whole genome shotgun (WGS) entry which is preliminary data.</text>
</comment>
<evidence type="ECO:0000256" key="4">
    <source>
        <dbReference type="ARBA" id="ARBA00023242"/>
    </source>
</evidence>
<dbReference type="GO" id="GO:0006355">
    <property type="term" value="P:regulation of DNA-templated transcription"/>
    <property type="evidence" value="ECO:0007669"/>
    <property type="project" value="InterPro"/>
</dbReference>